<gene>
    <name evidence="1" type="ORF">DUNSADRAFT_2592</name>
</gene>
<organism evidence="1 2">
    <name type="scientific">Dunaliella salina</name>
    <name type="common">Green alga</name>
    <name type="synonym">Protococcus salinus</name>
    <dbReference type="NCBI Taxonomy" id="3046"/>
    <lineage>
        <taxon>Eukaryota</taxon>
        <taxon>Viridiplantae</taxon>
        <taxon>Chlorophyta</taxon>
        <taxon>core chlorophytes</taxon>
        <taxon>Chlorophyceae</taxon>
        <taxon>CS clade</taxon>
        <taxon>Chlamydomonadales</taxon>
        <taxon>Dunaliellaceae</taxon>
        <taxon>Dunaliella</taxon>
    </lineage>
</organism>
<sequence>MGAGTTILCGPFQGSQVLEMWQKGKIDGMRLVAGTQGGDGGWLPPREWDLERPAMDLLPTSLMCPVEELLARAVAGEELRPFTPQDVEQASQGLAM</sequence>
<evidence type="ECO:0000313" key="1">
    <source>
        <dbReference type="EMBL" id="KAF5826591.1"/>
    </source>
</evidence>
<keyword evidence="2" id="KW-1185">Reference proteome</keyword>
<reference evidence="1" key="1">
    <citation type="submission" date="2017-08" db="EMBL/GenBank/DDBJ databases">
        <authorList>
            <person name="Polle J.E."/>
            <person name="Barry K."/>
            <person name="Cushman J."/>
            <person name="Schmutz J."/>
            <person name="Tran D."/>
            <person name="Hathwaick L.T."/>
            <person name="Yim W.C."/>
            <person name="Jenkins J."/>
            <person name="Mckie-Krisberg Z.M."/>
            <person name="Prochnik S."/>
            <person name="Lindquist E."/>
            <person name="Dockter R.B."/>
            <person name="Adam C."/>
            <person name="Molina H."/>
            <person name="Bunkerborg J."/>
            <person name="Jin E."/>
            <person name="Buchheim M."/>
            <person name="Magnuson J."/>
        </authorList>
    </citation>
    <scope>NUCLEOTIDE SEQUENCE</scope>
    <source>
        <strain evidence="1">CCAP 19/18</strain>
    </source>
</reference>
<dbReference type="EMBL" id="MU070822">
    <property type="protein sequence ID" value="KAF5826591.1"/>
    <property type="molecule type" value="Genomic_DNA"/>
</dbReference>
<proteinExistence type="predicted"/>
<comment type="caution">
    <text evidence="1">The sequence shown here is derived from an EMBL/GenBank/DDBJ whole genome shotgun (WGS) entry which is preliminary data.</text>
</comment>
<evidence type="ECO:0000313" key="2">
    <source>
        <dbReference type="Proteomes" id="UP000815325"/>
    </source>
</evidence>
<name>A0ABQ7FW47_DUNSA</name>
<dbReference type="Proteomes" id="UP000815325">
    <property type="component" value="Unassembled WGS sequence"/>
</dbReference>
<accession>A0ABQ7FW47</accession>
<protein>
    <submittedName>
        <fullName evidence="1">Uncharacterized protein</fullName>
    </submittedName>
</protein>